<comment type="similarity">
    <text evidence="6 13">Belongs to the glycosyltransferase 2 family.</text>
</comment>
<dbReference type="GO" id="GO:0006066">
    <property type="term" value="P:alcohol metabolic process"/>
    <property type="evidence" value="ECO:0007669"/>
    <property type="project" value="UniProtKB-ARBA"/>
</dbReference>
<keyword evidence="12" id="KW-0464">Manganese</keyword>
<dbReference type="PANTHER" id="PTHR43398:SF1">
    <property type="entry name" value="DOLICHOL-PHOSPHATE MANNOSYLTRANSFERASE SUBUNIT 1"/>
    <property type="match status" value="1"/>
</dbReference>
<dbReference type="GO" id="GO:0035269">
    <property type="term" value="P:protein O-linked glycosylation via mannose"/>
    <property type="evidence" value="ECO:0007669"/>
    <property type="project" value="TreeGrafter"/>
</dbReference>
<dbReference type="PANTHER" id="PTHR43398">
    <property type="entry name" value="DOLICHOL-PHOSPHATE MANNOSYLTRANSFERASE SUBUNIT 1"/>
    <property type="match status" value="1"/>
</dbReference>
<sequence length="531" mass="59238">MESTTDKQLIALVTGANKGIGFYTVKHLLDKGYLVYLGSRDEERGNKARSELLVGRENKEHQLRVLQLDIASETSIETAVAQLIKEIDHLDVLINNAGIAIEPKGAIDSELSKMKQTFETNFFGTVVLTQKLIPLLRVGTKKSIVNVSSDLGSLALNAYPEYIYYNATFFAYRASKTALNAFTVELAKELKSESFRVNSLNPGFTKTDLNHHRGTKDPEVAAKFIADFATQQDGPTAGYFTENGSLPCHKFLITDSLTGDRIVEMSQRKTTTKSSGSSSEDKYTILLPTYNESENLPIIIWLINAELEKNFVNYEVVIVEDNSPDGTLQIAQQLQKIYGEDKIKILSRPGKMGLGSAYMDGIKKATGNWIILMDADLSHHPKFIPQFINKQKEENCDIVTGTRYQSGGGVYGWNFYRKLTSRVANYIASVLLTPGVSDLTGSFRLYRKEVLEKLISVNKSKGYVFQMEMMVRANQFSYKIGEVPITFVDRIYGVSNLDSGEITLPSSPSSSSSSFQHKSLLKYKVIIIELH</sequence>
<dbReference type="CDD" id="cd06442">
    <property type="entry name" value="DPM1_like"/>
    <property type="match status" value="1"/>
</dbReference>
<dbReference type="FunFam" id="3.90.550.10:FF:000036">
    <property type="entry name" value="Dolichol-phosphate mannosyltransferase subunit 1"/>
    <property type="match status" value="1"/>
</dbReference>
<comment type="subcellular location">
    <subcellularLocation>
        <location evidence="4 13">Endoplasmic reticulum</location>
    </subcellularLocation>
</comment>
<comment type="caution">
    <text evidence="15">The sequence shown here is derived from an EMBL/GenBank/DDBJ whole genome shotgun (WGS) entry which is preliminary data.</text>
</comment>
<comment type="subunit">
    <text evidence="13">Component of the dolichol-phosphate mannose (DPM) synthase complex.</text>
</comment>
<evidence type="ECO:0000256" key="9">
    <source>
        <dbReference type="ARBA" id="ARBA00022723"/>
    </source>
</evidence>
<dbReference type="SUPFAM" id="SSF53448">
    <property type="entry name" value="Nucleotide-diphospho-sugar transferases"/>
    <property type="match status" value="1"/>
</dbReference>
<evidence type="ECO:0000259" key="14">
    <source>
        <dbReference type="Pfam" id="PF00535"/>
    </source>
</evidence>
<evidence type="ECO:0000256" key="13">
    <source>
        <dbReference type="RuleBase" id="RU365083"/>
    </source>
</evidence>
<keyword evidence="9" id="KW-0479">Metal-binding</keyword>
<dbReference type="AlphaFoldDB" id="D3BQB3"/>
<dbReference type="RefSeq" id="XP_020428465.1">
    <property type="nucleotide sequence ID" value="XM_020580880.1"/>
</dbReference>
<dbReference type="InParanoid" id="D3BQB3"/>
<dbReference type="GO" id="GO:0004582">
    <property type="term" value="F:dolichyl-phosphate beta-D-mannosyltransferase activity"/>
    <property type="evidence" value="ECO:0007669"/>
    <property type="project" value="UniProtKB-UniRule"/>
</dbReference>
<evidence type="ECO:0000256" key="7">
    <source>
        <dbReference type="ARBA" id="ARBA00022676"/>
    </source>
</evidence>
<dbReference type="EC" id="2.4.1.83" evidence="13"/>
<dbReference type="Pfam" id="PF00535">
    <property type="entry name" value="Glycos_transf_2"/>
    <property type="match status" value="1"/>
</dbReference>
<evidence type="ECO:0000256" key="12">
    <source>
        <dbReference type="ARBA" id="ARBA00023211"/>
    </source>
</evidence>
<evidence type="ECO:0000313" key="16">
    <source>
        <dbReference type="Proteomes" id="UP000001396"/>
    </source>
</evidence>
<dbReference type="PRINTS" id="PR00081">
    <property type="entry name" value="GDHRDH"/>
</dbReference>
<dbReference type="InterPro" id="IPR001173">
    <property type="entry name" value="Glyco_trans_2-like"/>
</dbReference>
<evidence type="ECO:0000256" key="6">
    <source>
        <dbReference type="ARBA" id="ARBA00006739"/>
    </source>
</evidence>
<comment type="cofactor">
    <cofactor evidence="1">
        <name>Ca(2+)</name>
        <dbReference type="ChEBI" id="CHEBI:29108"/>
    </cofactor>
</comment>
<evidence type="ECO:0000256" key="8">
    <source>
        <dbReference type="ARBA" id="ARBA00022679"/>
    </source>
</evidence>
<evidence type="ECO:0000256" key="4">
    <source>
        <dbReference type="ARBA" id="ARBA00004240"/>
    </source>
</evidence>
<dbReference type="InterPro" id="IPR039528">
    <property type="entry name" value="DPM1-like"/>
</dbReference>
<dbReference type="PRINTS" id="PR00080">
    <property type="entry name" value="SDRFAMILY"/>
</dbReference>
<dbReference type="GO" id="GO:0006506">
    <property type="term" value="P:GPI anchor biosynthetic process"/>
    <property type="evidence" value="ECO:0007669"/>
    <property type="project" value="TreeGrafter"/>
</dbReference>
<evidence type="ECO:0000256" key="1">
    <source>
        <dbReference type="ARBA" id="ARBA00001913"/>
    </source>
</evidence>
<keyword evidence="8 13" id="KW-0808">Transferase</keyword>
<dbReference type="GO" id="GO:0006488">
    <property type="term" value="P:dolichol-linked oligosaccharide biosynthetic process"/>
    <property type="evidence" value="ECO:0007669"/>
    <property type="project" value="TreeGrafter"/>
</dbReference>
<keyword evidence="10 13" id="KW-0256">Endoplasmic reticulum</keyword>
<dbReference type="GO" id="GO:0005789">
    <property type="term" value="C:endoplasmic reticulum membrane"/>
    <property type="evidence" value="ECO:0007669"/>
    <property type="project" value="TreeGrafter"/>
</dbReference>
<dbReference type="GO" id="GO:0006720">
    <property type="term" value="P:isoprenoid metabolic process"/>
    <property type="evidence" value="ECO:0007669"/>
    <property type="project" value="UniProtKB-ARBA"/>
</dbReference>
<evidence type="ECO:0000256" key="2">
    <source>
        <dbReference type="ARBA" id="ARBA00001936"/>
    </source>
</evidence>
<evidence type="ECO:0000256" key="11">
    <source>
        <dbReference type="ARBA" id="ARBA00022842"/>
    </source>
</evidence>
<keyword evidence="16" id="KW-1185">Reference proteome</keyword>
<dbReference type="Gene3D" id="3.90.550.10">
    <property type="entry name" value="Spore Coat Polysaccharide Biosynthesis Protein SpsA, Chain A"/>
    <property type="match status" value="1"/>
</dbReference>
<dbReference type="UniPathway" id="UPA00378"/>
<dbReference type="InterPro" id="IPR002347">
    <property type="entry name" value="SDR_fam"/>
</dbReference>
<organism evidence="15 16">
    <name type="scientific">Heterostelium pallidum (strain ATCC 26659 / Pp 5 / PN500)</name>
    <name type="common">Cellular slime mold</name>
    <name type="synonym">Polysphondylium pallidum</name>
    <dbReference type="NCBI Taxonomy" id="670386"/>
    <lineage>
        <taxon>Eukaryota</taxon>
        <taxon>Amoebozoa</taxon>
        <taxon>Evosea</taxon>
        <taxon>Eumycetozoa</taxon>
        <taxon>Dictyostelia</taxon>
        <taxon>Acytosteliales</taxon>
        <taxon>Acytosteliaceae</taxon>
        <taxon>Heterostelium</taxon>
    </lineage>
</organism>
<comment type="pathway">
    <text evidence="5 13">Protein modification; protein glycosylation.</text>
</comment>
<evidence type="ECO:0000256" key="5">
    <source>
        <dbReference type="ARBA" id="ARBA00004922"/>
    </source>
</evidence>
<dbReference type="InterPro" id="IPR029044">
    <property type="entry name" value="Nucleotide-diphossugar_trans"/>
</dbReference>
<dbReference type="EMBL" id="ADBJ01000047">
    <property type="protein sequence ID" value="EFA76333.1"/>
    <property type="molecule type" value="Genomic_DNA"/>
</dbReference>
<dbReference type="GeneID" id="31365569"/>
<accession>D3BQB3</accession>
<evidence type="ECO:0000256" key="3">
    <source>
        <dbReference type="ARBA" id="ARBA00001946"/>
    </source>
</evidence>
<feature type="domain" description="Glycosyltransferase 2-like" evidence="14">
    <location>
        <begin position="284"/>
        <end position="454"/>
    </location>
</feature>
<keyword evidence="11" id="KW-0460">Magnesium</keyword>
<evidence type="ECO:0000256" key="10">
    <source>
        <dbReference type="ARBA" id="ARBA00022824"/>
    </source>
</evidence>
<name>D3BQB3_HETP5</name>
<comment type="function">
    <text evidence="13">Transfers mannose from GDP-mannose to dolichol monophosphate to form dolichol phosphate mannose (Dol-P-Man) which is the mannosyl donor in pathways leading to N-glycosylation, glycosyl phosphatidylinositol membrane anchoring, and O-mannosylation of proteins.</text>
</comment>
<reference evidence="15 16" key="1">
    <citation type="journal article" date="2011" name="Genome Res.">
        <title>Phylogeny-wide analysis of social amoeba genomes highlights ancient origins for complex intercellular communication.</title>
        <authorList>
            <person name="Heidel A.J."/>
            <person name="Lawal H.M."/>
            <person name="Felder M."/>
            <person name="Schilde C."/>
            <person name="Helps N.R."/>
            <person name="Tunggal B."/>
            <person name="Rivero F."/>
            <person name="John U."/>
            <person name="Schleicher M."/>
            <person name="Eichinger L."/>
            <person name="Platzer M."/>
            <person name="Noegel A.A."/>
            <person name="Schaap P."/>
            <person name="Gloeckner G."/>
        </authorList>
    </citation>
    <scope>NUCLEOTIDE SEQUENCE [LARGE SCALE GENOMIC DNA]</scope>
    <source>
        <strain evidence="16">ATCC 26659 / Pp 5 / PN500</strain>
    </source>
</reference>
<comment type="catalytic activity">
    <reaction evidence="13">
        <text>a di-trans,poly-cis-dolichyl phosphate + GDP-alpha-D-mannose = a di-trans,poly-cis-dolichyl beta-D-mannosyl phosphate + GDP</text>
        <dbReference type="Rhea" id="RHEA:21184"/>
        <dbReference type="Rhea" id="RHEA-COMP:19498"/>
        <dbReference type="Rhea" id="RHEA-COMP:19501"/>
        <dbReference type="ChEBI" id="CHEBI:57527"/>
        <dbReference type="ChEBI" id="CHEBI:57683"/>
        <dbReference type="ChEBI" id="CHEBI:58189"/>
        <dbReference type="ChEBI" id="CHEBI:58211"/>
    </reaction>
</comment>
<dbReference type="InterPro" id="IPR036291">
    <property type="entry name" value="NAD(P)-bd_dom_sf"/>
</dbReference>
<dbReference type="Gene3D" id="3.40.50.720">
    <property type="entry name" value="NAD(P)-binding Rossmann-like Domain"/>
    <property type="match status" value="1"/>
</dbReference>
<comment type="cofactor">
    <cofactor evidence="3">
        <name>Mg(2+)</name>
        <dbReference type="ChEBI" id="CHEBI:18420"/>
    </cofactor>
</comment>
<proteinExistence type="inferred from homology"/>
<dbReference type="Pfam" id="PF00106">
    <property type="entry name" value="adh_short"/>
    <property type="match status" value="1"/>
</dbReference>
<keyword evidence="7 13" id="KW-0328">Glycosyltransferase</keyword>
<comment type="cofactor">
    <cofactor evidence="2">
        <name>Mn(2+)</name>
        <dbReference type="ChEBI" id="CHEBI:29035"/>
    </cofactor>
</comment>
<dbReference type="SUPFAM" id="SSF51735">
    <property type="entry name" value="NAD(P)-binding Rossmann-fold domains"/>
    <property type="match status" value="1"/>
</dbReference>
<gene>
    <name evidence="15" type="primary">dgtB</name>
    <name evidence="15" type="ORF">PPL_10098</name>
</gene>
<dbReference type="Proteomes" id="UP000001396">
    <property type="component" value="Unassembled WGS sequence"/>
</dbReference>
<evidence type="ECO:0000313" key="15">
    <source>
        <dbReference type="EMBL" id="EFA76333.1"/>
    </source>
</evidence>
<dbReference type="GO" id="GO:0046872">
    <property type="term" value="F:metal ion binding"/>
    <property type="evidence" value="ECO:0007669"/>
    <property type="project" value="UniProtKB-KW"/>
</dbReference>
<protein>
    <recommendedName>
        <fullName evidence="13">Dolichol-phosphate mannosyltransferase subunit 1</fullName>
        <ecNumber evidence="13">2.4.1.83</ecNumber>
    </recommendedName>
</protein>
<dbReference type="STRING" id="670386.D3BQB3"/>